<sequence length="39" mass="4533">MSQVAKNKKVRKTIRTSPEEKKAISEAFKKLAKEMDKVR</sequence>
<evidence type="ECO:0000313" key="1">
    <source>
        <dbReference type="EMBL" id="SSW96141.1"/>
    </source>
</evidence>
<reference evidence="1" key="1">
    <citation type="submission" date="2018-04" db="EMBL/GenBank/DDBJ databases">
        <authorList>
            <person name="Go L.Y."/>
            <person name="Mitchell J.A."/>
        </authorList>
    </citation>
    <scope>NUCLEOTIDE SEQUENCE</scope>
    <source>
        <strain evidence="1">ARTV</strain>
    </source>
</reference>
<name>A0A3B0M0G9_9GAMM</name>
<dbReference type="EMBL" id="UFQR01000010">
    <property type="protein sequence ID" value="SSW96141.1"/>
    <property type="molecule type" value="Genomic_DNA"/>
</dbReference>
<organism evidence="1">
    <name type="scientific">Arsenophonus endosymbiont of Trialeurodes vaporariorum</name>
    <dbReference type="NCBI Taxonomy" id="235567"/>
    <lineage>
        <taxon>Bacteria</taxon>
        <taxon>Pseudomonadati</taxon>
        <taxon>Pseudomonadota</taxon>
        <taxon>Gammaproteobacteria</taxon>
        <taxon>Enterobacterales</taxon>
        <taxon>Morganellaceae</taxon>
        <taxon>Arsenophonus</taxon>
    </lineage>
</organism>
<gene>
    <name evidence="1" type="ORF">ARTV_2402</name>
</gene>
<dbReference type="AlphaFoldDB" id="A0A3B0M0G9"/>
<accession>A0A3B0M0G9</accession>
<proteinExistence type="predicted"/>
<protein>
    <submittedName>
        <fullName evidence="1">Uncharacterized protein</fullName>
    </submittedName>
</protein>